<dbReference type="EMBL" id="LBPY01000001">
    <property type="protein sequence ID" value="KKP66932.1"/>
    <property type="molecule type" value="Genomic_DNA"/>
</dbReference>
<reference evidence="2 3" key="1">
    <citation type="journal article" date="2015" name="Nature">
        <title>rRNA introns, odd ribosomes, and small enigmatic genomes across a large radiation of phyla.</title>
        <authorList>
            <person name="Brown C.T."/>
            <person name="Hug L.A."/>
            <person name="Thomas B.C."/>
            <person name="Sharon I."/>
            <person name="Castelle C.J."/>
            <person name="Singh A."/>
            <person name="Wilkins M.J."/>
            <person name="Williams K.H."/>
            <person name="Banfield J.F."/>
        </authorList>
    </citation>
    <scope>NUCLEOTIDE SEQUENCE [LARGE SCALE GENOMIC DNA]</scope>
</reference>
<dbReference type="Proteomes" id="UP000034952">
    <property type="component" value="Unassembled WGS sequence"/>
</dbReference>
<evidence type="ECO:0000313" key="2">
    <source>
        <dbReference type="EMBL" id="KKP66932.1"/>
    </source>
</evidence>
<organism evidence="2 3">
    <name type="scientific">Candidatus Nomurabacteria bacterium GW2011_GWE1_35_16</name>
    <dbReference type="NCBI Taxonomy" id="1618761"/>
    <lineage>
        <taxon>Bacteria</taxon>
        <taxon>Candidatus Nomuraibacteriota</taxon>
    </lineage>
</organism>
<feature type="domain" description="CYTH" evidence="1">
    <location>
        <begin position="52"/>
        <end position="161"/>
    </location>
</feature>
<gene>
    <name evidence="2" type="ORF">UR64_C0001G0011</name>
</gene>
<dbReference type="SUPFAM" id="SSF55154">
    <property type="entry name" value="CYTH-like phosphatases"/>
    <property type="match status" value="1"/>
</dbReference>
<dbReference type="Pfam" id="PF01928">
    <property type="entry name" value="CYTH"/>
    <property type="match status" value="1"/>
</dbReference>
<dbReference type="Gene3D" id="2.40.320.10">
    <property type="entry name" value="Hypothetical Protein Pfu-838710-001"/>
    <property type="match status" value="1"/>
</dbReference>
<evidence type="ECO:0000259" key="1">
    <source>
        <dbReference type="Pfam" id="PF01928"/>
    </source>
</evidence>
<dbReference type="InterPro" id="IPR023577">
    <property type="entry name" value="CYTH_domain"/>
</dbReference>
<proteinExistence type="predicted"/>
<dbReference type="InterPro" id="IPR033469">
    <property type="entry name" value="CYTH-like_dom_sf"/>
</dbReference>
<accession>A0A0G0EHX8</accession>
<comment type="caution">
    <text evidence="2">The sequence shown here is derived from an EMBL/GenBank/DDBJ whole genome shotgun (WGS) entry which is preliminary data.</text>
</comment>
<protein>
    <recommendedName>
        <fullName evidence="1">CYTH domain-containing protein</fullName>
    </recommendedName>
</protein>
<name>A0A0G0EHX8_9BACT</name>
<evidence type="ECO:0000313" key="3">
    <source>
        <dbReference type="Proteomes" id="UP000034952"/>
    </source>
</evidence>
<sequence>METEYEATYINIDKDEIRERLKNSGAVLERSEFLQKRIPFDLSYEKQALHTFARVRDEGDKITMSIKSINGDKIHNQNELCLTVDNFDHAVKFLELLGCNPKSYQESKRELWRLDGVEITIDTWPFLEPFVEVEGRSEEEVKKVSKKIGFDYSEALFCGTDKIYEMKYGISCVKVNNIPKIIFDMENPFIK</sequence>
<dbReference type="AlphaFoldDB" id="A0A0G0EHX8"/>